<comment type="caution">
    <text evidence="1">The sequence shown here is derived from an EMBL/GenBank/DDBJ whole genome shotgun (WGS) entry which is preliminary data.</text>
</comment>
<evidence type="ECO:0000313" key="2">
    <source>
        <dbReference type="Proteomes" id="UP001175211"/>
    </source>
</evidence>
<proteinExistence type="predicted"/>
<accession>A0AA39NFH2</accession>
<protein>
    <submittedName>
        <fullName evidence="1">Uncharacterized protein</fullName>
    </submittedName>
</protein>
<dbReference type="GeneID" id="85352854"/>
<keyword evidence="2" id="KW-1185">Reference proteome</keyword>
<dbReference type="AlphaFoldDB" id="A0AA39NFH2"/>
<organism evidence="1 2">
    <name type="scientific">Armillaria tabescens</name>
    <name type="common">Ringless honey mushroom</name>
    <name type="synonym">Agaricus tabescens</name>
    <dbReference type="NCBI Taxonomy" id="1929756"/>
    <lineage>
        <taxon>Eukaryota</taxon>
        <taxon>Fungi</taxon>
        <taxon>Dikarya</taxon>
        <taxon>Basidiomycota</taxon>
        <taxon>Agaricomycotina</taxon>
        <taxon>Agaricomycetes</taxon>
        <taxon>Agaricomycetidae</taxon>
        <taxon>Agaricales</taxon>
        <taxon>Marasmiineae</taxon>
        <taxon>Physalacriaceae</taxon>
        <taxon>Desarmillaria</taxon>
    </lineage>
</organism>
<name>A0AA39NFH2_ARMTA</name>
<reference evidence="1" key="1">
    <citation type="submission" date="2023-06" db="EMBL/GenBank/DDBJ databases">
        <authorList>
            <consortium name="Lawrence Berkeley National Laboratory"/>
            <person name="Ahrendt S."/>
            <person name="Sahu N."/>
            <person name="Indic B."/>
            <person name="Wong-Bajracharya J."/>
            <person name="Merenyi Z."/>
            <person name="Ke H.-M."/>
            <person name="Monk M."/>
            <person name="Kocsube S."/>
            <person name="Drula E."/>
            <person name="Lipzen A."/>
            <person name="Balint B."/>
            <person name="Henrissat B."/>
            <person name="Andreopoulos B."/>
            <person name="Martin F.M."/>
            <person name="Harder C.B."/>
            <person name="Rigling D."/>
            <person name="Ford K.L."/>
            <person name="Foster G.D."/>
            <person name="Pangilinan J."/>
            <person name="Papanicolaou A."/>
            <person name="Barry K."/>
            <person name="LaButti K."/>
            <person name="Viragh M."/>
            <person name="Koriabine M."/>
            <person name="Yan M."/>
            <person name="Riley R."/>
            <person name="Champramary S."/>
            <person name="Plett K.L."/>
            <person name="Tsai I.J."/>
            <person name="Slot J."/>
            <person name="Sipos G."/>
            <person name="Plett J."/>
            <person name="Nagy L.G."/>
            <person name="Grigoriev I.V."/>
        </authorList>
    </citation>
    <scope>NUCLEOTIDE SEQUENCE</scope>
    <source>
        <strain evidence="1">CCBAS 213</strain>
    </source>
</reference>
<dbReference type="EMBL" id="JAUEPS010000006">
    <property type="protein sequence ID" value="KAK0464660.1"/>
    <property type="molecule type" value="Genomic_DNA"/>
</dbReference>
<evidence type="ECO:0000313" key="1">
    <source>
        <dbReference type="EMBL" id="KAK0464660.1"/>
    </source>
</evidence>
<gene>
    <name evidence="1" type="ORF">EV420DRAFT_1476071</name>
</gene>
<sequence length="189" mass="20937">MVLFTTWRVDVLCSILSSVVFDETHSCAIGSAFVTSLVVYPSGAIAMNAFSWSRYRNCGNSCLDPRDQDEAKMDSKTTGIFSVPAAPTPAHNDDSGTRPRTLTTSIFASIVNLPLKNGRKSLILDWVTQSRKAQLKAQLCMWNARPYEQESVIGQFLTAMIESGAFFNCLTPSPKDAIDYHDKIKQYPN</sequence>
<dbReference type="Proteomes" id="UP001175211">
    <property type="component" value="Unassembled WGS sequence"/>
</dbReference>
<dbReference type="RefSeq" id="XP_060335781.1">
    <property type="nucleotide sequence ID" value="XM_060469306.1"/>
</dbReference>